<dbReference type="InterPro" id="IPR029119">
    <property type="entry name" value="MutY_C"/>
</dbReference>
<dbReference type="GO" id="GO:0005634">
    <property type="term" value="C:nucleus"/>
    <property type="evidence" value="ECO:0007669"/>
    <property type="project" value="TreeGrafter"/>
</dbReference>
<name>A0AAW0Z2D3_9TREE</name>
<dbReference type="GeneID" id="92178755"/>
<feature type="domain" description="HhH-GPD" evidence="15">
    <location>
        <begin position="147"/>
        <end position="309"/>
    </location>
</feature>
<evidence type="ECO:0000256" key="11">
    <source>
        <dbReference type="ARBA" id="ARBA00023204"/>
    </source>
</evidence>
<dbReference type="GO" id="GO:0006298">
    <property type="term" value="P:mismatch repair"/>
    <property type="evidence" value="ECO:0007669"/>
    <property type="project" value="TreeGrafter"/>
</dbReference>
<dbReference type="InterPro" id="IPR023170">
    <property type="entry name" value="HhH_base_excis_C"/>
</dbReference>
<dbReference type="GO" id="GO:0032357">
    <property type="term" value="F:oxidized purine DNA binding"/>
    <property type="evidence" value="ECO:0007669"/>
    <property type="project" value="TreeGrafter"/>
</dbReference>
<dbReference type="Gene3D" id="1.10.1670.10">
    <property type="entry name" value="Helix-hairpin-Helix base-excision DNA repair enzymes (C-terminal)"/>
    <property type="match status" value="1"/>
</dbReference>
<keyword evidence="10" id="KW-0411">Iron-sulfur</keyword>
<evidence type="ECO:0000256" key="5">
    <source>
        <dbReference type="ARBA" id="ARBA00022485"/>
    </source>
</evidence>
<evidence type="ECO:0000256" key="14">
    <source>
        <dbReference type="SAM" id="MobiDB-lite"/>
    </source>
</evidence>
<keyword evidence="6" id="KW-0479">Metal-binding</keyword>
<dbReference type="PANTHER" id="PTHR42944:SF1">
    <property type="entry name" value="ADENINE DNA GLYCOSYLASE"/>
    <property type="match status" value="1"/>
</dbReference>
<keyword evidence="5" id="KW-0004">4Fe-4S</keyword>
<evidence type="ECO:0000256" key="6">
    <source>
        <dbReference type="ARBA" id="ARBA00022723"/>
    </source>
</evidence>
<keyword evidence="8" id="KW-0378">Hydrolase</keyword>
<accession>A0AAW0Z2D3</accession>
<dbReference type="GO" id="GO:0046872">
    <property type="term" value="F:metal ion binding"/>
    <property type="evidence" value="ECO:0007669"/>
    <property type="project" value="UniProtKB-UniRule"/>
</dbReference>
<keyword evidence="17" id="KW-1185">Reference proteome</keyword>
<dbReference type="InterPro" id="IPR044298">
    <property type="entry name" value="MIG/MutY"/>
</dbReference>
<dbReference type="SUPFAM" id="SSF48150">
    <property type="entry name" value="DNA-glycosylase"/>
    <property type="match status" value="1"/>
</dbReference>
<dbReference type="InterPro" id="IPR015797">
    <property type="entry name" value="NUDIX_hydrolase-like_dom_sf"/>
</dbReference>
<feature type="region of interest" description="Disordered" evidence="14">
    <location>
        <begin position="20"/>
        <end position="60"/>
    </location>
</feature>
<dbReference type="GO" id="GO:0006285">
    <property type="term" value="P:base-excision repair, AP site formation"/>
    <property type="evidence" value="ECO:0007669"/>
    <property type="project" value="UniProtKB-ARBA"/>
</dbReference>
<evidence type="ECO:0000256" key="12">
    <source>
        <dbReference type="ARBA" id="ARBA00023295"/>
    </source>
</evidence>
<dbReference type="InterPro" id="IPR003265">
    <property type="entry name" value="HhH-GPD_domain"/>
</dbReference>
<evidence type="ECO:0000256" key="9">
    <source>
        <dbReference type="ARBA" id="ARBA00023004"/>
    </source>
</evidence>
<proteinExistence type="inferred from homology"/>
<protein>
    <recommendedName>
        <fullName evidence="4 13">Adenine DNA glycosylase</fullName>
        <ecNumber evidence="3 13">3.2.2.31</ecNumber>
    </recommendedName>
</protein>
<dbReference type="EC" id="3.2.2.31" evidence="3 13"/>
<keyword evidence="9 13" id="KW-0408">Iron</keyword>
<comment type="caution">
    <text evidence="16">The sequence shown here is derived from an EMBL/GenBank/DDBJ whole genome shotgun (WGS) entry which is preliminary data.</text>
</comment>
<comment type="similarity">
    <text evidence="2 13">Belongs to the Nth/MutY family.</text>
</comment>
<evidence type="ECO:0000313" key="17">
    <source>
        <dbReference type="Proteomes" id="UP001388673"/>
    </source>
</evidence>
<dbReference type="CDD" id="cd00056">
    <property type="entry name" value="ENDO3c"/>
    <property type="match status" value="1"/>
</dbReference>
<evidence type="ECO:0000256" key="8">
    <source>
        <dbReference type="ARBA" id="ARBA00022801"/>
    </source>
</evidence>
<dbReference type="EMBL" id="JBCAWK010000003">
    <property type="protein sequence ID" value="KAK8864250.1"/>
    <property type="molecule type" value="Genomic_DNA"/>
</dbReference>
<dbReference type="GO" id="GO:0000701">
    <property type="term" value="F:purine-specific mismatch base pair DNA N-glycosylase activity"/>
    <property type="evidence" value="ECO:0007669"/>
    <property type="project" value="UniProtKB-EC"/>
</dbReference>
<dbReference type="GO" id="GO:0035485">
    <property type="term" value="F:adenine/guanine mispair binding"/>
    <property type="evidence" value="ECO:0007669"/>
    <property type="project" value="TreeGrafter"/>
</dbReference>
<evidence type="ECO:0000256" key="2">
    <source>
        <dbReference type="ARBA" id="ARBA00008343"/>
    </source>
</evidence>
<feature type="compositionally biased region" description="Polar residues" evidence="14">
    <location>
        <begin position="44"/>
        <end position="56"/>
    </location>
</feature>
<evidence type="ECO:0000256" key="7">
    <source>
        <dbReference type="ARBA" id="ARBA00022763"/>
    </source>
</evidence>
<evidence type="ECO:0000256" key="3">
    <source>
        <dbReference type="ARBA" id="ARBA00012045"/>
    </source>
</evidence>
<dbReference type="SUPFAM" id="SSF55811">
    <property type="entry name" value="Nudix"/>
    <property type="match status" value="1"/>
</dbReference>
<gene>
    <name evidence="16" type="ORF">IAR55_001496</name>
</gene>
<keyword evidence="7 13" id="KW-0227">DNA damage</keyword>
<evidence type="ECO:0000256" key="13">
    <source>
        <dbReference type="RuleBase" id="RU365096"/>
    </source>
</evidence>
<dbReference type="Pfam" id="PF14815">
    <property type="entry name" value="NUDIX_4"/>
    <property type="match status" value="1"/>
</dbReference>
<dbReference type="Gene3D" id="1.10.340.30">
    <property type="entry name" value="Hypothetical protein, domain 2"/>
    <property type="match status" value="1"/>
</dbReference>
<dbReference type="Proteomes" id="UP001388673">
    <property type="component" value="Unassembled WGS sequence"/>
</dbReference>
<dbReference type="GO" id="GO:0034039">
    <property type="term" value="F:8-oxo-7,8-dihydroguanine DNA N-glycosylase activity"/>
    <property type="evidence" value="ECO:0007669"/>
    <property type="project" value="TreeGrafter"/>
</dbReference>
<comment type="catalytic activity">
    <reaction evidence="1 13">
        <text>Hydrolyzes free adenine bases from 7,8-dihydro-8-oxoguanine:adenine mismatched double-stranded DNA, leaving an apurinic site.</text>
        <dbReference type="EC" id="3.2.2.31"/>
    </reaction>
</comment>
<comment type="cofactor">
    <cofactor evidence="13">
        <name>[4Fe-4S] cluster</name>
        <dbReference type="ChEBI" id="CHEBI:49883"/>
    </cofactor>
    <text evidence="13">Binds 1 [4Fe-4S] cluster.</text>
</comment>
<evidence type="ECO:0000256" key="4">
    <source>
        <dbReference type="ARBA" id="ARBA00022023"/>
    </source>
</evidence>
<evidence type="ECO:0000313" key="16">
    <source>
        <dbReference type="EMBL" id="KAK8864250.1"/>
    </source>
</evidence>
<dbReference type="CDD" id="cd03431">
    <property type="entry name" value="NUDIX_DNA_Glycosylase_C-MutY"/>
    <property type="match status" value="1"/>
</dbReference>
<evidence type="ECO:0000256" key="10">
    <source>
        <dbReference type="ARBA" id="ARBA00023014"/>
    </source>
</evidence>
<dbReference type="AlphaFoldDB" id="A0AAW0Z2D3"/>
<evidence type="ECO:0000256" key="1">
    <source>
        <dbReference type="ARBA" id="ARBA00000843"/>
    </source>
</evidence>
<keyword evidence="12 13" id="KW-0326">Glycosidase</keyword>
<dbReference type="InterPro" id="IPR003651">
    <property type="entry name" value="Endonuclease3_FeS-loop_motif"/>
</dbReference>
<dbReference type="InterPro" id="IPR011257">
    <property type="entry name" value="DNA_glycosylase"/>
</dbReference>
<dbReference type="SMART" id="SM00478">
    <property type="entry name" value="ENDO3c"/>
    <property type="match status" value="1"/>
</dbReference>
<dbReference type="PANTHER" id="PTHR42944">
    <property type="entry name" value="ADENINE DNA GLYCOSYLASE"/>
    <property type="match status" value="1"/>
</dbReference>
<comment type="function">
    <text evidence="13">Adenine glycosylase active on G-A mispairs.</text>
</comment>
<keyword evidence="11" id="KW-0234">DNA repair</keyword>
<dbReference type="KEGG" id="kne:92178755"/>
<reference evidence="16 17" key="1">
    <citation type="journal article" date="2024" name="bioRxiv">
        <title>Comparative genomics of Cryptococcus and Kwoniella reveals pathogenesis evolution and contrasting karyotype dynamics via intercentromeric recombination or chromosome fusion.</title>
        <authorList>
            <person name="Coelho M.A."/>
            <person name="David-Palma M."/>
            <person name="Shea T."/>
            <person name="Bowers K."/>
            <person name="McGinley-Smith S."/>
            <person name="Mohammad A.W."/>
            <person name="Gnirke A."/>
            <person name="Yurkov A.M."/>
            <person name="Nowrousian M."/>
            <person name="Sun S."/>
            <person name="Cuomo C.A."/>
            <person name="Heitman J."/>
        </authorList>
    </citation>
    <scope>NUCLEOTIDE SEQUENCE [LARGE SCALE GENOMIC DNA]</scope>
    <source>
        <strain evidence="16 17">CBS 13917</strain>
    </source>
</reference>
<dbReference type="GO" id="GO:0051539">
    <property type="term" value="F:4 iron, 4 sulfur cluster binding"/>
    <property type="evidence" value="ECO:0007669"/>
    <property type="project" value="UniProtKB-UniRule"/>
</dbReference>
<organism evidence="16 17">
    <name type="scientific">Kwoniella newhampshirensis</name>
    <dbReference type="NCBI Taxonomy" id="1651941"/>
    <lineage>
        <taxon>Eukaryota</taxon>
        <taxon>Fungi</taxon>
        <taxon>Dikarya</taxon>
        <taxon>Basidiomycota</taxon>
        <taxon>Agaricomycotina</taxon>
        <taxon>Tremellomycetes</taxon>
        <taxon>Tremellales</taxon>
        <taxon>Cryptococcaceae</taxon>
        <taxon>Kwoniella</taxon>
    </lineage>
</organism>
<dbReference type="Pfam" id="PF00730">
    <property type="entry name" value="HhH-GPD"/>
    <property type="match status" value="1"/>
</dbReference>
<dbReference type="SMART" id="SM00525">
    <property type="entry name" value="FES"/>
    <property type="match status" value="1"/>
</dbReference>
<dbReference type="Gene3D" id="3.90.79.10">
    <property type="entry name" value="Nucleoside Triphosphate Pyrophosphohydrolase"/>
    <property type="match status" value="1"/>
</dbReference>
<sequence length="592" mass="65852">MPRVVQYRGRSPSVFSVQDFEESDYLPDPPSPAKRSSVKRKRVVTTSKLSSKNRTGNGVGDMEDVVVRRSHGEEYHDIVSIVGLQELLLSWFEDVREKRGMPWRKRYDPTLSMEEKGQRAYEVSYRLVLKVRSSIVADVLQDLGEVMLQQTQVATVIAYWQKWIATWPTVADLAKADTEEVNAAWRGLGYYRRARSLLAGAKTVMGNPKYKGRLPDDPAVLEKEIDGVGRYTAGAICSMAYGVRTPIVDGNIHRLLTRLLAVHAPQTAPATIKFLWSSAEQLVDRLPEGEGMKGIAGDWNQALMELGSQICKPISPECNACPLRSECKAFAELSTPPPEPMQSECTLCAPIPVSTPANRIPSVMVFPMRKEKKASRVEQETVSVIEWHGANGQRKWLFAKRPEKGLLAGLFEPPTAPVEADADPSERLENSMATLSKYIAIVGEERTKLKSAGREVASIPHIFSHINMTYYIYHYMTTSPTESPPAIKTSAPANTVWLDEAGVESANIGTGVKKVWAEIYGSWGIFDPTSMSMSSIKKGNMNNKRKALTDQKMKKSLEDPAVEGKIVKKIMMPVMPKRKDVKVAILDENTVL</sequence>
<evidence type="ECO:0000259" key="15">
    <source>
        <dbReference type="SMART" id="SM00478"/>
    </source>
</evidence>
<dbReference type="RefSeq" id="XP_066804546.1">
    <property type="nucleotide sequence ID" value="XM_066944623.1"/>
</dbReference>